<dbReference type="PROSITE" id="PS50931">
    <property type="entry name" value="HTH_LYSR"/>
    <property type="match status" value="1"/>
</dbReference>
<dbReference type="PRINTS" id="PR00039">
    <property type="entry name" value="HTHLYSR"/>
</dbReference>
<name>A0ABY2Z1S2_9GAMM</name>
<organism evidence="6 7">
    <name type="scientific">Pantoea anthophila</name>
    <dbReference type="NCBI Taxonomy" id="470931"/>
    <lineage>
        <taxon>Bacteria</taxon>
        <taxon>Pseudomonadati</taxon>
        <taxon>Pseudomonadota</taxon>
        <taxon>Gammaproteobacteria</taxon>
        <taxon>Enterobacterales</taxon>
        <taxon>Erwiniaceae</taxon>
        <taxon>Pantoea</taxon>
    </lineage>
</organism>
<proteinExistence type="inferred from homology"/>
<dbReference type="InterPro" id="IPR036390">
    <property type="entry name" value="WH_DNA-bd_sf"/>
</dbReference>
<keyword evidence="4" id="KW-0804">Transcription</keyword>
<dbReference type="Pfam" id="PF03466">
    <property type="entry name" value="LysR_substrate"/>
    <property type="match status" value="1"/>
</dbReference>
<dbReference type="Gene3D" id="3.40.190.10">
    <property type="entry name" value="Periplasmic binding protein-like II"/>
    <property type="match status" value="2"/>
</dbReference>
<dbReference type="Proteomes" id="UP000316142">
    <property type="component" value="Unassembled WGS sequence"/>
</dbReference>
<dbReference type="InterPro" id="IPR058163">
    <property type="entry name" value="LysR-type_TF_proteobact-type"/>
</dbReference>
<evidence type="ECO:0000256" key="3">
    <source>
        <dbReference type="ARBA" id="ARBA00023125"/>
    </source>
</evidence>
<dbReference type="Pfam" id="PF00126">
    <property type="entry name" value="HTH_1"/>
    <property type="match status" value="1"/>
</dbReference>
<keyword evidence="7" id="KW-1185">Reference proteome</keyword>
<dbReference type="Gene3D" id="1.10.10.10">
    <property type="entry name" value="Winged helix-like DNA-binding domain superfamily/Winged helix DNA-binding domain"/>
    <property type="match status" value="1"/>
</dbReference>
<dbReference type="EMBL" id="VHIZ01000064">
    <property type="protein sequence ID" value="TPV21057.1"/>
    <property type="molecule type" value="Genomic_DNA"/>
</dbReference>
<sequence length="291" mass="31422">MPLSRRGLPSLNALRAFEAAGRKLSFRAAAEELGVTQGAVAQQIRALEDHLGIRLFNRLARGLSLTPQGAAWLADVTRAFDMLVESTDRLLARPDVVTISVTPTVAARLLIPRLGQLQADLPDIELRTVATEALSDFSRDQVDIAVRLSRTALPATLESALLFRQHLIAVASPRLLEGLSLPLSARQIASLPLLHDAHDGWPHFLQQDGKLPGARFNQTTLALDAAMAGQGVALTSRAFVQADIKAGRLVVVADAGDSAGDYYLVRKRTDLPGRAAQAVWEWCLDHLGECP</sequence>
<protein>
    <submittedName>
        <fullName evidence="6">LysR family transcriptional regulator</fullName>
    </submittedName>
</protein>
<evidence type="ECO:0000256" key="1">
    <source>
        <dbReference type="ARBA" id="ARBA00009437"/>
    </source>
</evidence>
<keyword evidence="2" id="KW-0805">Transcription regulation</keyword>
<accession>A0ABY2Z1S2</accession>
<dbReference type="SUPFAM" id="SSF53850">
    <property type="entry name" value="Periplasmic binding protein-like II"/>
    <property type="match status" value="1"/>
</dbReference>
<dbReference type="CDD" id="cd08432">
    <property type="entry name" value="PBP2_GcdR_TrpI_HvrB_AmpR_like"/>
    <property type="match status" value="1"/>
</dbReference>
<dbReference type="RefSeq" id="WP_140925527.1">
    <property type="nucleotide sequence ID" value="NZ_CP122311.1"/>
</dbReference>
<dbReference type="PANTHER" id="PTHR30537:SF26">
    <property type="entry name" value="GLYCINE CLEAVAGE SYSTEM TRANSCRIPTIONAL ACTIVATOR"/>
    <property type="match status" value="1"/>
</dbReference>
<feature type="domain" description="HTH lysR-type" evidence="5">
    <location>
        <begin position="9"/>
        <end position="66"/>
    </location>
</feature>
<dbReference type="SUPFAM" id="SSF46785">
    <property type="entry name" value="Winged helix' DNA-binding domain"/>
    <property type="match status" value="1"/>
</dbReference>
<reference evidence="6 7" key="1">
    <citation type="submission" date="2019-06" db="EMBL/GenBank/DDBJ databases">
        <title>Taxogenomics and systematics of the genus Pantoea.</title>
        <authorList>
            <person name="Tambong J.T."/>
        </authorList>
    </citation>
    <scope>NUCLEOTIDE SEQUENCE [LARGE SCALE GENOMIC DNA]</scope>
    <source>
        <strain evidence="6 7">LMG 2558</strain>
    </source>
</reference>
<keyword evidence="3" id="KW-0238">DNA-binding</keyword>
<evidence type="ECO:0000259" key="5">
    <source>
        <dbReference type="PROSITE" id="PS50931"/>
    </source>
</evidence>
<dbReference type="InterPro" id="IPR005119">
    <property type="entry name" value="LysR_subst-bd"/>
</dbReference>
<gene>
    <name evidence="6" type="ORF">FJW00_20535</name>
</gene>
<dbReference type="InterPro" id="IPR036388">
    <property type="entry name" value="WH-like_DNA-bd_sf"/>
</dbReference>
<evidence type="ECO:0000256" key="4">
    <source>
        <dbReference type="ARBA" id="ARBA00023163"/>
    </source>
</evidence>
<dbReference type="InterPro" id="IPR000847">
    <property type="entry name" value="LysR_HTH_N"/>
</dbReference>
<comment type="similarity">
    <text evidence="1">Belongs to the LysR transcriptional regulatory family.</text>
</comment>
<evidence type="ECO:0000313" key="6">
    <source>
        <dbReference type="EMBL" id="TPV21057.1"/>
    </source>
</evidence>
<comment type="caution">
    <text evidence="6">The sequence shown here is derived from an EMBL/GenBank/DDBJ whole genome shotgun (WGS) entry which is preliminary data.</text>
</comment>
<dbReference type="PANTHER" id="PTHR30537">
    <property type="entry name" value="HTH-TYPE TRANSCRIPTIONAL REGULATOR"/>
    <property type="match status" value="1"/>
</dbReference>
<evidence type="ECO:0000256" key="2">
    <source>
        <dbReference type="ARBA" id="ARBA00023015"/>
    </source>
</evidence>
<evidence type="ECO:0000313" key="7">
    <source>
        <dbReference type="Proteomes" id="UP000316142"/>
    </source>
</evidence>